<dbReference type="EC" id="2.4.1.129" evidence="7"/>
<feature type="transmembrane region" description="Helical" evidence="6">
    <location>
        <begin position="300"/>
        <end position="318"/>
    </location>
</feature>
<dbReference type="PANTHER" id="PTHR30474">
    <property type="entry name" value="CELL CYCLE PROTEIN"/>
    <property type="match status" value="1"/>
</dbReference>
<dbReference type="RefSeq" id="WP_281094205.1">
    <property type="nucleotide sequence ID" value="NZ_JARYZI010000005.1"/>
</dbReference>
<feature type="transmembrane region" description="Helical" evidence="6">
    <location>
        <begin position="181"/>
        <end position="199"/>
    </location>
</feature>
<evidence type="ECO:0000256" key="1">
    <source>
        <dbReference type="ARBA" id="ARBA00004141"/>
    </source>
</evidence>
<evidence type="ECO:0000256" key="4">
    <source>
        <dbReference type="ARBA" id="ARBA00022989"/>
    </source>
</evidence>
<dbReference type="EMBL" id="JARYZI010000005">
    <property type="protein sequence ID" value="MDH8678363.1"/>
    <property type="molecule type" value="Genomic_DNA"/>
</dbReference>
<accession>A0ABT6ND63</accession>
<feature type="transmembrane region" description="Helical" evidence="6">
    <location>
        <begin position="48"/>
        <end position="66"/>
    </location>
</feature>
<evidence type="ECO:0000256" key="2">
    <source>
        <dbReference type="ARBA" id="ARBA00022692"/>
    </source>
</evidence>
<evidence type="ECO:0000256" key="5">
    <source>
        <dbReference type="ARBA" id="ARBA00023136"/>
    </source>
</evidence>
<evidence type="ECO:0000313" key="7">
    <source>
        <dbReference type="EMBL" id="MDH8678363.1"/>
    </source>
</evidence>
<organism evidence="7 8">
    <name type="scientific">Fusibacter bizertensis</name>
    <dbReference type="NCBI Taxonomy" id="1488331"/>
    <lineage>
        <taxon>Bacteria</taxon>
        <taxon>Bacillati</taxon>
        <taxon>Bacillota</taxon>
        <taxon>Clostridia</taxon>
        <taxon>Eubacteriales</taxon>
        <taxon>Eubacteriales Family XII. Incertae Sedis</taxon>
        <taxon>Fusibacter</taxon>
    </lineage>
</organism>
<dbReference type="PANTHER" id="PTHR30474:SF1">
    <property type="entry name" value="PEPTIDOGLYCAN GLYCOSYLTRANSFERASE MRDB"/>
    <property type="match status" value="1"/>
</dbReference>
<dbReference type="GO" id="GO:0016757">
    <property type="term" value="F:glycosyltransferase activity"/>
    <property type="evidence" value="ECO:0007669"/>
    <property type="project" value="UniProtKB-KW"/>
</dbReference>
<keyword evidence="3" id="KW-0133">Cell shape</keyword>
<keyword evidence="4 6" id="KW-1133">Transmembrane helix</keyword>
<keyword evidence="7" id="KW-0808">Transferase</keyword>
<gene>
    <name evidence="7" type="ORF">QE109_09410</name>
</gene>
<keyword evidence="2 6" id="KW-0812">Transmembrane</keyword>
<keyword evidence="7" id="KW-0328">Glycosyltransferase</keyword>
<keyword evidence="8" id="KW-1185">Reference proteome</keyword>
<sequence length="370" mass="41058">MNIKRIITSFDYILMGIVVIIFALGLLAIASATDVMTYGITRQVQMQAFSFLFGLVIIGLLQFINFEVVGEFYWWMYGIAIFLLLIIFIPGIGVIRNGSRSWIDLGPIDFQTSEIAKITYILFLAKFVEKCGGMSSIKDVVKAGITLLPILALILKQPDLGSALVFVSATFGIMLANGLRYWQIGLGLGGLVAGIPLIYPHLESHQRERIDAFLNPNDLSLPGNYHVMQSKITIGSGQMYGTGLFQGVYHRLNYLPVQESDFIFAVFVEETGFVGGLAVILLYMFFLLRMVSISRRIKDDFGSNVVVGIVFMFAFQIIENIAMTLGRMPVTGITLPFFSYGSTSIVSSMIAIGIVESIYIRRKKGTFFNS</sequence>
<feature type="transmembrane region" description="Helical" evidence="6">
    <location>
        <begin position="12"/>
        <end position="36"/>
    </location>
</feature>
<dbReference type="Proteomes" id="UP001158045">
    <property type="component" value="Unassembled WGS sequence"/>
</dbReference>
<reference evidence="7 8" key="1">
    <citation type="submission" date="2023-04" db="EMBL/GenBank/DDBJ databases">
        <title>Fusibacter bizertensis strain WBS, isolated from littoral bottom sediments of the Arctic seas - biochemical and genomic analysis.</title>
        <authorList>
            <person name="Brioukhanov A.L."/>
        </authorList>
    </citation>
    <scope>NUCLEOTIDE SEQUENCE [LARGE SCALE GENOMIC DNA]</scope>
    <source>
        <strain evidence="7 8">WBS</strain>
    </source>
</reference>
<comment type="subcellular location">
    <subcellularLocation>
        <location evidence="1">Membrane</location>
        <topology evidence="1">Multi-pass membrane protein</topology>
    </subcellularLocation>
</comment>
<keyword evidence="5 6" id="KW-0472">Membrane</keyword>
<feature type="transmembrane region" description="Helical" evidence="6">
    <location>
        <begin position="338"/>
        <end position="360"/>
    </location>
</feature>
<proteinExistence type="predicted"/>
<evidence type="ECO:0000256" key="6">
    <source>
        <dbReference type="SAM" id="Phobius"/>
    </source>
</evidence>
<feature type="transmembrane region" description="Helical" evidence="6">
    <location>
        <begin position="72"/>
        <end position="95"/>
    </location>
</feature>
<evidence type="ECO:0000256" key="3">
    <source>
        <dbReference type="ARBA" id="ARBA00022960"/>
    </source>
</evidence>
<dbReference type="Pfam" id="PF01098">
    <property type="entry name" value="FTSW_RODA_SPOVE"/>
    <property type="match status" value="1"/>
</dbReference>
<name>A0ABT6ND63_9FIRM</name>
<evidence type="ECO:0000313" key="8">
    <source>
        <dbReference type="Proteomes" id="UP001158045"/>
    </source>
</evidence>
<comment type="caution">
    <text evidence="7">The sequence shown here is derived from an EMBL/GenBank/DDBJ whole genome shotgun (WGS) entry which is preliminary data.</text>
</comment>
<feature type="transmembrane region" description="Helical" evidence="6">
    <location>
        <begin position="262"/>
        <end position="288"/>
    </location>
</feature>
<protein>
    <submittedName>
        <fullName evidence="7">FtsW/RodA/SpoVE family cell cycle protein</fullName>
        <ecNumber evidence="7">2.4.1.129</ecNumber>
    </submittedName>
</protein>
<dbReference type="InterPro" id="IPR001182">
    <property type="entry name" value="FtsW/RodA"/>
</dbReference>